<name>A0ABS8SGT1_DATST</name>
<dbReference type="EMBL" id="JACEIK010000496">
    <property type="protein sequence ID" value="MCD7458099.1"/>
    <property type="molecule type" value="Genomic_DNA"/>
</dbReference>
<protein>
    <submittedName>
        <fullName evidence="1">Uncharacterized protein</fullName>
    </submittedName>
</protein>
<sequence>MTDYRPQYDPKGIDMTKTKELEGIHGPVLSISKHNARKYNVLSHFYGMQMLQLRMSE</sequence>
<reference evidence="1 2" key="1">
    <citation type="journal article" date="2021" name="BMC Genomics">
        <title>Datura genome reveals duplications of psychoactive alkaloid biosynthetic genes and high mutation rate following tissue culture.</title>
        <authorList>
            <person name="Rajewski A."/>
            <person name="Carter-House D."/>
            <person name="Stajich J."/>
            <person name="Litt A."/>
        </authorList>
    </citation>
    <scope>NUCLEOTIDE SEQUENCE [LARGE SCALE GENOMIC DNA]</scope>
    <source>
        <strain evidence="1">AR-01</strain>
    </source>
</reference>
<evidence type="ECO:0000313" key="2">
    <source>
        <dbReference type="Proteomes" id="UP000823775"/>
    </source>
</evidence>
<accession>A0ABS8SGT1</accession>
<evidence type="ECO:0000313" key="1">
    <source>
        <dbReference type="EMBL" id="MCD7458099.1"/>
    </source>
</evidence>
<organism evidence="1 2">
    <name type="scientific">Datura stramonium</name>
    <name type="common">Jimsonweed</name>
    <name type="synonym">Common thornapple</name>
    <dbReference type="NCBI Taxonomy" id="4076"/>
    <lineage>
        <taxon>Eukaryota</taxon>
        <taxon>Viridiplantae</taxon>
        <taxon>Streptophyta</taxon>
        <taxon>Embryophyta</taxon>
        <taxon>Tracheophyta</taxon>
        <taxon>Spermatophyta</taxon>
        <taxon>Magnoliopsida</taxon>
        <taxon>eudicotyledons</taxon>
        <taxon>Gunneridae</taxon>
        <taxon>Pentapetalae</taxon>
        <taxon>asterids</taxon>
        <taxon>lamiids</taxon>
        <taxon>Solanales</taxon>
        <taxon>Solanaceae</taxon>
        <taxon>Solanoideae</taxon>
        <taxon>Datureae</taxon>
        <taxon>Datura</taxon>
    </lineage>
</organism>
<comment type="caution">
    <text evidence="1">The sequence shown here is derived from an EMBL/GenBank/DDBJ whole genome shotgun (WGS) entry which is preliminary data.</text>
</comment>
<dbReference type="Proteomes" id="UP000823775">
    <property type="component" value="Unassembled WGS sequence"/>
</dbReference>
<proteinExistence type="predicted"/>
<gene>
    <name evidence="1" type="ORF">HAX54_037173</name>
</gene>
<keyword evidence="2" id="KW-1185">Reference proteome</keyword>
<feature type="non-terminal residue" evidence="1">
    <location>
        <position position="57"/>
    </location>
</feature>